<dbReference type="RefSeq" id="WP_056995656.1">
    <property type="nucleotide sequence ID" value="NZ_AZGC01000039.1"/>
</dbReference>
<evidence type="ECO:0000256" key="9">
    <source>
        <dbReference type="ARBA" id="ARBA00022884"/>
    </source>
</evidence>
<evidence type="ECO:0000256" key="3">
    <source>
        <dbReference type="ARBA" id="ARBA00012140"/>
    </source>
</evidence>
<comment type="similarity">
    <text evidence="13">Belongs to the class I-like SAM-binding methyltransferase superfamily. RsmB/NOP family.</text>
</comment>
<dbReference type="CDD" id="cd02440">
    <property type="entry name" value="AdoMet_MTases"/>
    <property type="match status" value="1"/>
</dbReference>
<dbReference type="SUPFAM" id="SSF48013">
    <property type="entry name" value="NusB-like"/>
    <property type="match status" value="1"/>
</dbReference>
<evidence type="ECO:0000256" key="11">
    <source>
        <dbReference type="ARBA" id="ARBA00031088"/>
    </source>
</evidence>
<evidence type="ECO:0000256" key="5">
    <source>
        <dbReference type="ARBA" id="ARBA00022552"/>
    </source>
</evidence>
<dbReference type="EMBL" id="AZGC01000039">
    <property type="protein sequence ID" value="KRL93939.1"/>
    <property type="molecule type" value="Genomic_DNA"/>
</dbReference>
<dbReference type="AlphaFoldDB" id="A0A0R1UR73"/>
<keyword evidence="4" id="KW-0963">Cytoplasm</keyword>
<dbReference type="GO" id="GO:0006355">
    <property type="term" value="P:regulation of DNA-templated transcription"/>
    <property type="evidence" value="ECO:0007669"/>
    <property type="project" value="InterPro"/>
</dbReference>
<dbReference type="STRING" id="417373.GCA_001570685_00500"/>
<evidence type="ECO:0000256" key="2">
    <source>
        <dbReference type="ARBA" id="ARBA00004496"/>
    </source>
</evidence>
<evidence type="ECO:0000256" key="8">
    <source>
        <dbReference type="ARBA" id="ARBA00022691"/>
    </source>
</evidence>
<evidence type="ECO:0000259" key="14">
    <source>
        <dbReference type="PROSITE" id="PS51686"/>
    </source>
</evidence>
<evidence type="ECO:0000256" key="13">
    <source>
        <dbReference type="PROSITE-ProRule" id="PRU01023"/>
    </source>
</evidence>
<dbReference type="Gene3D" id="3.30.70.1170">
    <property type="entry name" value="Sun protein, domain 3"/>
    <property type="match status" value="1"/>
</dbReference>
<dbReference type="GO" id="GO:0008649">
    <property type="term" value="F:rRNA methyltransferase activity"/>
    <property type="evidence" value="ECO:0007669"/>
    <property type="project" value="InterPro"/>
</dbReference>
<accession>A0A0R1UR73</accession>
<reference evidence="15 16" key="1">
    <citation type="journal article" date="2015" name="Genome Announc.">
        <title>Expanding the biotechnology potential of lactobacilli through comparative genomics of 213 strains and associated genera.</title>
        <authorList>
            <person name="Sun Z."/>
            <person name="Harris H.M."/>
            <person name="McCann A."/>
            <person name="Guo C."/>
            <person name="Argimon S."/>
            <person name="Zhang W."/>
            <person name="Yang X."/>
            <person name="Jeffery I.B."/>
            <person name="Cooney J.C."/>
            <person name="Kagawa T.F."/>
            <person name="Liu W."/>
            <person name="Song Y."/>
            <person name="Salvetti E."/>
            <person name="Wrobel A."/>
            <person name="Rasinkangas P."/>
            <person name="Parkhill J."/>
            <person name="Rea M.C."/>
            <person name="O'Sullivan O."/>
            <person name="Ritari J."/>
            <person name="Douillard F.P."/>
            <person name="Paul Ross R."/>
            <person name="Yang R."/>
            <person name="Briner A.E."/>
            <person name="Felis G.E."/>
            <person name="de Vos W.M."/>
            <person name="Barrangou R."/>
            <person name="Klaenhammer T.R."/>
            <person name="Caufield P.W."/>
            <person name="Cui Y."/>
            <person name="Zhang H."/>
            <person name="O'Toole P.W."/>
        </authorList>
    </citation>
    <scope>NUCLEOTIDE SEQUENCE [LARGE SCALE GENOMIC DNA]</scope>
    <source>
        <strain evidence="15 16">DSM 18793</strain>
    </source>
</reference>
<dbReference type="PROSITE" id="PS51686">
    <property type="entry name" value="SAM_MT_RSMB_NOP"/>
    <property type="match status" value="1"/>
</dbReference>
<evidence type="ECO:0000256" key="12">
    <source>
        <dbReference type="ARBA" id="ARBA00047283"/>
    </source>
</evidence>
<dbReference type="Pfam" id="PF22458">
    <property type="entry name" value="RsmF-B_ferredox"/>
    <property type="match status" value="1"/>
</dbReference>
<dbReference type="GO" id="GO:0003723">
    <property type="term" value="F:RNA binding"/>
    <property type="evidence" value="ECO:0007669"/>
    <property type="project" value="UniProtKB-UniRule"/>
</dbReference>
<gene>
    <name evidence="15" type="ORF">FC21_GL001410</name>
</gene>
<dbReference type="InterPro" id="IPR049560">
    <property type="entry name" value="MeTrfase_RsmB-F_NOP2_cat"/>
</dbReference>
<sequence>MSKAREVALTTLEKVLKQGAYSNLQLNQTLTKTSLSDADKRLVTNLVYGVLQHKLTLEYWLTPFIAQKKVTPWVKTLLLMTLYQYQYLARVPDFAATNEAIEIAKRRGNPGIRKFVTGVLHAILRQGVQDIAAIQDPVQRLSIQASLPTWLIEDLLAAYGEATTTAICATINEPAHQSLRVNTAVTTVAAVVAELTAAGLEVTPSPIVPNALILTRGNVATTVAFQAGRITIQDESAMLAVDSMPLKPTDQVLDACAAPGGKTVQIAECVPDGQVTALDIHAHKIKLIERNATRMQVADRVTAQQLDARQVNEVFADGQFDQILVDAPCSGFGLLRRKPEIRYDKTRADSERLHEIQTAILDQVAAKVKPGGYLTYSTCTILPTENDATVQAFLAQHPEFELVPTTTTQAVKAERETATLTILPNEFNSDGFFISTMRKRG</sequence>
<keyword evidence="7 13" id="KW-0808">Transferase</keyword>
<feature type="active site" description="Nucleophile" evidence="13">
    <location>
        <position position="379"/>
    </location>
</feature>
<comment type="function">
    <text evidence="1">Specifically methylates the cytosine at position 967 (m5C967) of 16S rRNA.</text>
</comment>
<dbReference type="InterPro" id="IPR006027">
    <property type="entry name" value="NusB_RsmB_TIM44"/>
</dbReference>
<dbReference type="InterPro" id="IPR004573">
    <property type="entry name" value="rRNA_ssu_MeTfrase_B"/>
</dbReference>
<feature type="binding site" evidence="13">
    <location>
        <position position="307"/>
    </location>
    <ligand>
        <name>S-adenosyl-L-methionine</name>
        <dbReference type="ChEBI" id="CHEBI:59789"/>
    </ligand>
</feature>
<protein>
    <recommendedName>
        <fullName evidence="3">16S rRNA (cytosine(967)-C(5))-methyltransferase</fullName>
        <ecNumber evidence="3">2.1.1.176</ecNumber>
    </recommendedName>
    <alternativeName>
        <fullName evidence="10">16S rRNA m5C967 methyltransferase</fullName>
    </alternativeName>
    <alternativeName>
        <fullName evidence="11">rRNA (cytosine-C(5)-)-methyltransferase RsmB</fullName>
    </alternativeName>
</protein>
<proteinExistence type="inferred from homology"/>
<dbReference type="NCBIfam" id="TIGR00563">
    <property type="entry name" value="rsmB"/>
    <property type="match status" value="1"/>
</dbReference>
<dbReference type="PANTHER" id="PTHR22807">
    <property type="entry name" value="NOP2 YEAST -RELATED NOL1/NOP2/FMU SUN DOMAIN-CONTAINING"/>
    <property type="match status" value="1"/>
</dbReference>
<organism evidence="15 16">
    <name type="scientific">Limosilactobacillus equigenerosi DSM 18793 = JCM 14505</name>
    <dbReference type="NCBI Taxonomy" id="1423742"/>
    <lineage>
        <taxon>Bacteria</taxon>
        <taxon>Bacillati</taxon>
        <taxon>Bacillota</taxon>
        <taxon>Bacilli</taxon>
        <taxon>Lactobacillales</taxon>
        <taxon>Lactobacillaceae</taxon>
        <taxon>Limosilactobacillus</taxon>
    </lineage>
</organism>
<dbReference type="Pfam" id="PF01189">
    <property type="entry name" value="Methyltr_RsmB-F"/>
    <property type="match status" value="1"/>
</dbReference>
<feature type="binding site" evidence="13">
    <location>
        <position position="279"/>
    </location>
    <ligand>
        <name>S-adenosyl-L-methionine</name>
        <dbReference type="ChEBI" id="CHEBI:59789"/>
    </ligand>
</feature>
<dbReference type="Gene3D" id="3.40.50.150">
    <property type="entry name" value="Vaccinia Virus protein VP39"/>
    <property type="match status" value="1"/>
</dbReference>
<comment type="subcellular location">
    <subcellularLocation>
        <location evidence="2">Cytoplasm</location>
    </subcellularLocation>
</comment>
<dbReference type="InterPro" id="IPR035926">
    <property type="entry name" value="NusB-like_sf"/>
</dbReference>
<dbReference type="InterPro" id="IPR001678">
    <property type="entry name" value="MeTrfase_RsmB-F_NOP2_dom"/>
</dbReference>
<evidence type="ECO:0000313" key="15">
    <source>
        <dbReference type="EMBL" id="KRL93939.1"/>
    </source>
</evidence>
<dbReference type="InterPro" id="IPR023267">
    <property type="entry name" value="RCMT"/>
</dbReference>
<feature type="binding site" evidence="13">
    <location>
        <position position="326"/>
    </location>
    <ligand>
        <name>S-adenosyl-L-methionine</name>
        <dbReference type="ChEBI" id="CHEBI:59789"/>
    </ligand>
</feature>
<dbReference type="PATRIC" id="fig|1423742.4.peg.1462"/>
<keyword evidence="5" id="KW-0698">rRNA processing</keyword>
<dbReference type="FunFam" id="3.40.50.150:FF:000022">
    <property type="entry name" value="Ribosomal RNA small subunit methyltransferase B"/>
    <property type="match status" value="1"/>
</dbReference>
<keyword evidence="6 13" id="KW-0489">Methyltransferase</keyword>
<keyword evidence="16" id="KW-1185">Reference proteome</keyword>
<evidence type="ECO:0000256" key="7">
    <source>
        <dbReference type="ARBA" id="ARBA00022679"/>
    </source>
</evidence>
<dbReference type="Pfam" id="PF01029">
    <property type="entry name" value="NusB"/>
    <property type="match status" value="1"/>
</dbReference>
<keyword evidence="9 13" id="KW-0694">RNA-binding</keyword>
<dbReference type="EC" id="2.1.1.176" evidence="3"/>
<evidence type="ECO:0000256" key="10">
    <source>
        <dbReference type="ARBA" id="ARBA00030399"/>
    </source>
</evidence>
<dbReference type="FunFam" id="1.10.940.10:FF:000006">
    <property type="entry name" value="16S rRNA (Cytosine(967)-C(5))-methyltransferase RsmB"/>
    <property type="match status" value="1"/>
</dbReference>
<name>A0A0R1UR73_9LACO</name>
<dbReference type="PRINTS" id="PR02008">
    <property type="entry name" value="RCMTFAMILY"/>
</dbReference>
<dbReference type="InterPro" id="IPR054728">
    <property type="entry name" value="RsmB-like_ferredoxin"/>
</dbReference>
<feature type="domain" description="SAM-dependent MTase RsmB/NOP-type" evidence="14">
    <location>
        <begin position="167"/>
        <end position="440"/>
    </location>
</feature>
<keyword evidence="8 13" id="KW-0949">S-adenosyl-L-methionine</keyword>
<evidence type="ECO:0000256" key="1">
    <source>
        <dbReference type="ARBA" id="ARBA00002724"/>
    </source>
</evidence>
<comment type="caution">
    <text evidence="15">The sequence shown here is derived from an EMBL/GenBank/DDBJ whole genome shotgun (WGS) entry which is preliminary data.</text>
</comment>
<dbReference type="OrthoDB" id="9810297at2"/>
<feature type="binding site" evidence="13">
    <location>
        <begin position="256"/>
        <end position="262"/>
    </location>
    <ligand>
        <name>S-adenosyl-L-methionine</name>
        <dbReference type="ChEBI" id="CHEBI:59789"/>
    </ligand>
</feature>
<dbReference type="InterPro" id="IPR029063">
    <property type="entry name" value="SAM-dependent_MTases_sf"/>
</dbReference>
<dbReference type="GO" id="GO:0005737">
    <property type="term" value="C:cytoplasm"/>
    <property type="evidence" value="ECO:0007669"/>
    <property type="project" value="UniProtKB-SubCell"/>
</dbReference>
<comment type="catalytic activity">
    <reaction evidence="12">
        <text>cytidine(967) in 16S rRNA + S-adenosyl-L-methionine = 5-methylcytidine(967) in 16S rRNA + S-adenosyl-L-homocysteine + H(+)</text>
        <dbReference type="Rhea" id="RHEA:42748"/>
        <dbReference type="Rhea" id="RHEA-COMP:10219"/>
        <dbReference type="Rhea" id="RHEA-COMP:10220"/>
        <dbReference type="ChEBI" id="CHEBI:15378"/>
        <dbReference type="ChEBI" id="CHEBI:57856"/>
        <dbReference type="ChEBI" id="CHEBI:59789"/>
        <dbReference type="ChEBI" id="CHEBI:74483"/>
        <dbReference type="ChEBI" id="CHEBI:82748"/>
        <dbReference type="EC" id="2.1.1.176"/>
    </reaction>
</comment>
<evidence type="ECO:0000256" key="6">
    <source>
        <dbReference type="ARBA" id="ARBA00022603"/>
    </source>
</evidence>
<dbReference type="Proteomes" id="UP000051084">
    <property type="component" value="Unassembled WGS sequence"/>
</dbReference>
<dbReference type="NCBIfam" id="NF011494">
    <property type="entry name" value="PRK14902.1"/>
    <property type="match status" value="1"/>
</dbReference>
<dbReference type="Gene3D" id="1.10.940.10">
    <property type="entry name" value="NusB-like"/>
    <property type="match status" value="1"/>
</dbReference>
<evidence type="ECO:0000313" key="16">
    <source>
        <dbReference type="Proteomes" id="UP000051084"/>
    </source>
</evidence>
<evidence type="ECO:0000256" key="4">
    <source>
        <dbReference type="ARBA" id="ARBA00022490"/>
    </source>
</evidence>
<dbReference type="PANTHER" id="PTHR22807:SF53">
    <property type="entry name" value="RIBOSOMAL RNA SMALL SUBUNIT METHYLTRANSFERASE B-RELATED"/>
    <property type="match status" value="1"/>
</dbReference>
<dbReference type="SUPFAM" id="SSF53335">
    <property type="entry name" value="S-adenosyl-L-methionine-dependent methyltransferases"/>
    <property type="match status" value="1"/>
</dbReference>